<dbReference type="EMBL" id="CAVLEF010000005">
    <property type="protein sequence ID" value="CAK1543843.1"/>
    <property type="molecule type" value="Genomic_DNA"/>
</dbReference>
<sequence length="126" mass="15076">MNLEVFIIAILLNGVFASWLPKTKKDSVKRKPTFPKNLGSNELSQLKIPNKDFCQFMEKEAGTFLVLPWWHYYCESLREQQERGVQSKNYFLPIYSSIVERIQWYRRRGIFDTSNTQTTKRRDHRV</sequence>
<reference evidence="2 3" key="1">
    <citation type="submission" date="2023-11" db="EMBL/GenBank/DDBJ databases">
        <authorList>
            <person name="Okamura Y."/>
        </authorList>
    </citation>
    <scope>NUCLEOTIDE SEQUENCE [LARGE SCALE GENOMIC DNA]</scope>
</reference>
<feature type="signal peptide" evidence="1">
    <location>
        <begin position="1"/>
        <end position="17"/>
    </location>
</feature>
<name>A0AAV1J6K9_9NEOP</name>
<gene>
    <name evidence="2" type="ORF">LNINA_LOCUS3634</name>
</gene>
<evidence type="ECO:0000256" key="1">
    <source>
        <dbReference type="SAM" id="SignalP"/>
    </source>
</evidence>
<evidence type="ECO:0000313" key="3">
    <source>
        <dbReference type="Proteomes" id="UP001497472"/>
    </source>
</evidence>
<proteinExistence type="predicted"/>
<keyword evidence="1" id="KW-0732">Signal</keyword>
<accession>A0AAV1J6K9</accession>
<dbReference type="Proteomes" id="UP001497472">
    <property type="component" value="Unassembled WGS sequence"/>
</dbReference>
<evidence type="ECO:0000313" key="2">
    <source>
        <dbReference type="EMBL" id="CAK1543843.1"/>
    </source>
</evidence>
<comment type="caution">
    <text evidence="2">The sequence shown here is derived from an EMBL/GenBank/DDBJ whole genome shotgun (WGS) entry which is preliminary data.</text>
</comment>
<organism evidence="2 3">
    <name type="scientific">Leptosia nina</name>
    <dbReference type="NCBI Taxonomy" id="320188"/>
    <lineage>
        <taxon>Eukaryota</taxon>
        <taxon>Metazoa</taxon>
        <taxon>Ecdysozoa</taxon>
        <taxon>Arthropoda</taxon>
        <taxon>Hexapoda</taxon>
        <taxon>Insecta</taxon>
        <taxon>Pterygota</taxon>
        <taxon>Neoptera</taxon>
        <taxon>Endopterygota</taxon>
        <taxon>Lepidoptera</taxon>
        <taxon>Glossata</taxon>
        <taxon>Ditrysia</taxon>
        <taxon>Papilionoidea</taxon>
        <taxon>Pieridae</taxon>
        <taxon>Pierinae</taxon>
        <taxon>Leptosia</taxon>
    </lineage>
</organism>
<feature type="chain" id="PRO_5043729447" description="Secreted protein" evidence="1">
    <location>
        <begin position="18"/>
        <end position="126"/>
    </location>
</feature>
<dbReference type="AlphaFoldDB" id="A0AAV1J6K9"/>
<protein>
    <recommendedName>
        <fullName evidence="4">Secreted protein</fullName>
    </recommendedName>
</protein>
<evidence type="ECO:0008006" key="4">
    <source>
        <dbReference type="Google" id="ProtNLM"/>
    </source>
</evidence>
<keyword evidence="3" id="KW-1185">Reference proteome</keyword>